<proteinExistence type="predicted"/>
<evidence type="ECO:0000313" key="3">
    <source>
        <dbReference type="Proteomes" id="UP000584867"/>
    </source>
</evidence>
<sequence>MKVRVRTICVVLLFIAALSLYPPQPISAQPSSPRAPQVRMKLHDFMQGPDGVRARSS</sequence>
<evidence type="ECO:0000313" key="2">
    <source>
        <dbReference type="EMBL" id="MBB5062214.1"/>
    </source>
</evidence>
<accession>A0A7W7ZLN6</accession>
<protein>
    <submittedName>
        <fullName evidence="2">Uncharacterized protein</fullName>
    </submittedName>
</protein>
<feature type="chain" id="PRO_5030657646" evidence="1">
    <location>
        <begin position="29"/>
        <end position="57"/>
    </location>
</feature>
<dbReference type="AlphaFoldDB" id="A0A7W7ZLN6"/>
<keyword evidence="1" id="KW-0732">Signal</keyword>
<dbReference type="EMBL" id="JACHIO010000002">
    <property type="protein sequence ID" value="MBB5062214.1"/>
    <property type="molecule type" value="Genomic_DNA"/>
</dbReference>
<reference evidence="2 3" key="1">
    <citation type="submission" date="2020-08" db="EMBL/GenBank/DDBJ databases">
        <title>Genomic Encyclopedia of Type Strains, Phase IV (KMG-V): Genome sequencing to study the core and pangenomes of soil and plant-associated prokaryotes.</title>
        <authorList>
            <person name="Whitman W."/>
        </authorList>
    </citation>
    <scope>NUCLEOTIDE SEQUENCE [LARGE SCALE GENOMIC DNA]</scope>
    <source>
        <strain evidence="2 3">X5P3</strain>
    </source>
</reference>
<gene>
    <name evidence="2" type="ORF">HDF15_000541</name>
</gene>
<evidence type="ECO:0000256" key="1">
    <source>
        <dbReference type="SAM" id="SignalP"/>
    </source>
</evidence>
<comment type="caution">
    <text evidence="2">The sequence shown here is derived from an EMBL/GenBank/DDBJ whole genome shotgun (WGS) entry which is preliminary data.</text>
</comment>
<name>A0A7W7ZLN6_9BACT</name>
<organism evidence="2 3">
    <name type="scientific">Granulicella mallensis</name>
    <dbReference type="NCBI Taxonomy" id="940614"/>
    <lineage>
        <taxon>Bacteria</taxon>
        <taxon>Pseudomonadati</taxon>
        <taxon>Acidobacteriota</taxon>
        <taxon>Terriglobia</taxon>
        <taxon>Terriglobales</taxon>
        <taxon>Acidobacteriaceae</taxon>
        <taxon>Granulicella</taxon>
    </lineage>
</organism>
<dbReference type="Proteomes" id="UP000584867">
    <property type="component" value="Unassembled WGS sequence"/>
</dbReference>
<dbReference type="RefSeq" id="WP_184252710.1">
    <property type="nucleotide sequence ID" value="NZ_JACHIO010000002.1"/>
</dbReference>
<feature type="signal peptide" evidence="1">
    <location>
        <begin position="1"/>
        <end position="28"/>
    </location>
</feature>